<organism evidence="4 5">
    <name type="scientific">Human papillomavirus 69</name>
    <dbReference type="NCBI Taxonomy" id="37121"/>
    <lineage>
        <taxon>Viruses</taxon>
        <taxon>Monodnaviria</taxon>
        <taxon>Shotokuvirae</taxon>
        <taxon>Cossaviricota</taxon>
        <taxon>Papovaviricetes</taxon>
        <taxon>Zurhausenvirales</taxon>
        <taxon>Papillomaviridae</taxon>
        <taxon>Firstpapillomavirinae</taxon>
        <taxon>Alphapapillomavirus</taxon>
        <taxon>Alphapapillomavirus 5</taxon>
    </lineage>
</organism>
<evidence type="ECO:0000256" key="1">
    <source>
        <dbReference type="ARBA" id="ARBA00009551"/>
    </source>
</evidence>
<feature type="compositionally biased region" description="Pro residues" evidence="3">
    <location>
        <begin position="28"/>
        <end position="38"/>
    </location>
</feature>
<evidence type="ECO:0000313" key="5">
    <source>
        <dbReference type="Proteomes" id="UP000119066"/>
    </source>
</evidence>
<evidence type="ECO:0000256" key="2">
    <source>
        <dbReference type="ARBA" id="ARBA00022518"/>
    </source>
</evidence>
<dbReference type="Proteomes" id="UP000119066">
    <property type="component" value="Genome"/>
</dbReference>
<dbReference type="EMBL" id="KF436863">
    <property type="protein sequence ID" value="ALJ32841.1"/>
    <property type="molecule type" value="Genomic_DNA"/>
</dbReference>
<proteinExistence type="inferred from homology"/>
<organismHost>
    <name type="scientific">Homo sapiens</name>
    <name type="common">Human</name>
    <dbReference type="NCBI Taxonomy" id="9606"/>
</organismHost>
<reference evidence="4 5" key="1">
    <citation type="journal article" date="2013" name="Virology">
        <title>Human papillomavirus genome variants.</title>
        <authorList>
            <person name="Burk R.D."/>
            <person name="Harari A."/>
            <person name="Chen Z."/>
        </authorList>
    </citation>
    <scope>NUCLEOTIDE SEQUENCE [LARGE SCALE GENOMIC DNA]</scope>
    <source>
        <strain evidence="4">Qv31811</strain>
    </source>
</reference>
<protein>
    <submittedName>
        <fullName evidence="4">Early protein E4</fullName>
    </submittedName>
</protein>
<feature type="non-terminal residue" evidence="4">
    <location>
        <position position="1"/>
    </location>
</feature>
<feature type="region of interest" description="Disordered" evidence="3">
    <location>
        <begin position="23"/>
        <end position="72"/>
    </location>
</feature>
<dbReference type="Pfam" id="PF02711">
    <property type="entry name" value="Pap_E4"/>
    <property type="match status" value="1"/>
</dbReference>
<comment type="similarity">
    <text evidence="1">Belongs to the papillomaviridae E4 protein family.</text>
</comment>
<sequence>YVVLNLYLVPPGTKYPLLKLLNHYQTTPPRPPKPPVCPGAPKKPRRQRQQSDDDLVDPTPLSPPPVLQGPEVPWSIQTTCYTVTVEATTREGARVVTRLFL</sequence>
<keyword evidence="2" id="KW-0244">Early protein</keyword>
<evidence type="ECO:0000313" key="4">
    <source>
        <dbReference type="EMBL" id="ALJ32841.1"/>
    </source>
</evidence>
<name>A0A0P0EGF9_HPV69</name>
<gene>
    <name evidence="4" type="primary">E4</name>
</gene>
<evidence type="ECO:0000256" key="3">
    <source>
        <dbReference type="SAM" id="MobiDB-lite"/>
    </source>
</evidence>
<accession>A0A0P0EGF9</accession>
<dbReference type="InterPro" id="IPR003861">
    <property type="entry name" value="Papilloma_E4"/>
</dbReference>